<dbReference type="KEGG" id="tsy:THSYN_15880"/>
<dbReference type="SUPFAM" id="SSF116734">
    <property type="entry name" value="DNA methylase specificity domain"/>
    <property type="match status" value="2"/>
</dbReference>
<dbReference type="PANTHER" id="PTHR30408:SF12">
    <property type="entry name" value="TYPE I RESTRICTION ENZYME MJAVIII SPECIFICITY SUBUNIT"/>
    <property type="match status" value="1"/>
</dbReference>
<proteinExistence type="predicted"/>
<dbReference type="Proteomes" id="UP000232638">
    <property type="component" value="Chromosome"/>
</dbReference>
<organism evidence="3 4">
    <name type="scientific">Candidatus Thiodictyon syntrophicum</name>
    <dbReference type="NCBI Taxonomy" id="1166950"/>
    <lineage>
        <taxon>Bacteria</taxon>
        <taxon>Pseudomonadati</taxon>
        <taxon>Pseudomonadota</taxon>
        <taxon>Gammaproteobacteria</taxon>
        <taxon>Chromatiales</taxon>
        <taxon>Chromatiaceae</taxon>
        <taxon>Thiodictyon</taxon>
    </lineage>
</organism>
<dbReference type="PANTHER" id="PTHR30408">
    <property type="entry name" value="TYPE-1 RESTRICTION ENZYME ECOKI SPECIFICITY PROTEIN"/>
    <property type="match status" value="1"/>
</dbReference>
<keyword evidence="2" id="KW-0238">DNA-binding</keyword>
<dbReference type="RefSeq" id="WP_100920017.1">
    <property type="nucleotide sequence ID" value="NZ_CP020370.1"/>
</dbReference>
<keyword evidence="1" id="KW-0680">Restriction system</keyword>
<evidence type="ECO:0000256" key="2">
    <source>
        <dbReference type="ARBA" id="ARBA00023125"/>
    </source>
</evidence>
<sequence length="483" mass="52420">METAWIKARALEQRIDATFYGTQFVENQRRIEAAAPCVRLDDLRQAERPITNGIRGPEFADTDYRMLRLQDIDQLWFDSHTALRVSAAQFHNNRRAHCRPGDILLAIGGYIGVVGKIVDSAPQTMGQHSALLAFDATKLDGDYALAFFSSKSGTMLCQRHVSGGVQAGINLEDVREIRIPVPCSTIQSAIGNKVRKAERLRALAASSLATAKTLVGTFIASLSLTTTNHATSLTSWVRPKWLEHRIDPSYYDGEVMNLTQAIENAPRHATLGKLAPDMCNGPHGGIEYVTAAEGIRYLRAKNLEDLSVNDNDPVYIPRSTHELNLRAEVVPGDLVITITGANIGAVGVIPQSIPRANIIQSLGKLRIVTDDDPAYIAAFLGSSYGAMLISREAVNTAREGINFEYLARVPIPLPSKDLQTTVGNAVRGSTASRAEARLLLSEARAAVESLINGTLDEPALLAEGEAIEQWLAANPSPQDAEPV</sequence>
<dbReference type="InterPro" id="IPR044946">
    <property type="entry name" value="Restrct_endonuc_typeI_TRD_sf"/>
</dbReference>
<protein>
    <recommendedName>
        <fullName evidence="5">Type I restriction modification DNA specificity domain-containing protein</fullName>
    </recommendedName>
</protein>
<dbReference type="InterPro" id="IPR052021">
    <property type="entry name" value="Type-I_RS_S_subunit"/>
</dbReference>
<dbReference type="GO" id="GO:0009307">
    <property type="term" value="P:DNA restriction-modification system"/>
    <property type="evidence" value="ECO:0007669"/>
    <property type="project" value="UniProtKB-KW"/>
</dbReference>
<evidence type="ECO:0000313" key="4">
    <source>
        <dbReference type="Proteomes" id="UP000232638"/>
    </source>
</evidence>
<accession>A0A2K8UB43</accession>
<dbReference type="Gene3D" id="3.90.220.20">
    <property type="entry name" value="DNA methylase specificity domains"/>
    <property type="match status" value="2"/>
</dbReference>
<evidence type="ECO:0000313" key="3">
    <source>
        <dbReference type="EMBL" id="AUB82281.1"/>
    </source>
</evidence>
<gene>
    <name evidence="3" type="ORF">THSYN_15880</name>
</gene>
<dbReference type="GO" id="GO:0003677">
    <property type="term" value="F:DNA binding"/>
    <property type="evidence" value="ECO:0007669"/>
    <property type="project" value="UniProtKB-KW"/>
</dbReference>
<name>A0A2K8UB43_9GAMM</name>
<keyword evidence="4" id="KW-1185">Reference proteome</keyword>
<dbReference type="OrthoDB" id="9798929at2"/>
<dbReference type="REBASE" id="226763">
    <property type="entry name" value="S.Tsy16TORF15845P"/>
</dbReference>
<reference evidence="3 4" key="1">
    <citation type="submission" date="2017-03" db="EMBL/GenBank/DDBJ databases">
        <title>Complete genome sequence of Candidatus 'Thiodictyon syntrophicum' sp. nov. strain Cad16T, a photolithoautotroph purple sulfur bacterium isolated from an alpine meromictic lake.</title>
        <authorList>
            <person name="Luedin S.M."/>
            <person name="Pothier J.F."/>
            <person name="Danza F."/>
            <person name="Storelli N."/>
            <person name="Wittwer M."/>
            <person name="Tonolla M."/>
        </authorList>
    </citation>
    <scope>NUCLEOTIDE SEQUENCE [LARGE SCALE GENOMIC DNA]</scope>
    <source>
        <strain evidence="3 4">Cad16T</strain>
    </source>
</reference>
<dbReference type="AlphaFoldDB" id="A0A2K8UB43"/>
<dbReference type="EMBL" id="CP020370">
    <property type="protein sequence ID" value="AUB82281.1"/>
    <property type="molecule type" value="Genomic_DNA"/>
</dbReference>
<evidence type="ECO:0000256" key="1">
    <source>
        <dbReference type="ARBA" id="ARBA00022747"/>
    </source>
</evidence>
<evidence type="ECO:0008006" key="5">
    <source>
        <dbReference type="Google" id="ProtNLM"/>
    </source>
</evidence>